<proteinExistence type="predicted"/>
<reference evidence="2" key="1">
    <citation type="journal article" date="2024" name="Toxins">
        <title>Genome Sequence Analysis of Native Xenorhabdus Strains Isolated from Entomopathogenic Nematodes in Argentina.</title>
        <authorList>
            <person name="Palma L."/>
            <person name="Frizzo L."/>
            <person name="Kaiser S."/>
            <person name="Berry C."/>
            <person name="Caballero P."/>
            <person name="Bode H.B."/>
            <person name="Del Valle E.E."/>
        </authorList>
    </citation>
    <scope>NUCLEOTIDE SEQUENCE [LARGE SCALE GENOMIC DNA]</scope>
    <source>
        <strain evidence="2">Reich</strain>
    </source>
</reference>
<gene>
    <name evidence="1" type="ORF">FE394_03500</name>
</gene>
<evidence type="ECO:0000313" key="2">
    <source>
        <dbReference type="Proteomes" id="UP001271640"/>
    </source>
</evidence>
<evidence type="ECO:0000313" key="1">
    <source>
        <dbReference type="EMBL" id="MDX7998283.1"/>
    </source>
</evidence>
<dbReference type="InterPro" id="IPR005590">
    <property type="entry name" value="DUF333"/>
</dbReference>
<protein>
    <submittedName>
        <fullName evidence="1">DUF333 domain-containing protein</fullName>
    </submittedName>
</protein>
<sequence length="100" mass="10827">MGENMFLRRTMLLGNLLLVGWILAGCSGHQTNTSQKRYKHYQNSDLGINWSQDANDTCSDAGGIPSLTKQLNGNSIPVCQLANGRRCNEQALLDGGCASI</sequence>
<comment type="caution">
    <text evidence="1">The sequence shown here is derived from an EMBL/GenBank/DDBJ whole genome shotgun (WGS) entry which is preliminary data.</text>
</comment>
<dbReference type="Pfam" id="PF03891">
    <property type="entry name" value="DUF333"/>
    <property type="match status" value="1"/>
</dbReference>
<keyword evidence="2" id="KW-1185">Reference proteome</keyword>
<dbReference type="EMBL" id="VCDP01000010">
    <property type="protein sequence ID" value="MDX7998283.1"/>
    <property type="molecule type" value="Genomic_DNA"/>
</dbReference>
<accession>A0ABU4SHZ5</accession>
<dbReference type="Proteomes" id="UP001271640">
    <property type="component" value="Unassembled WGS sequence"/>
</dbReference>
<organism evidence="1 2">
    <name type="scientific">Xenorhabdus littoralis</name>
    <dbReference type="NCBI Taxonomy" id="2582835"/>
    <lineage>
        <taxon>Bacteria</taxon>
        <taxon>Pseudomonadati</taxon>
        <taxon>Pseudomonadota</taxon>
        <taxon>Gammaproteobacteria</taxon>
        <taxon>Enterobacterales</taxon>
        <taxon>Morganellaceae</taxon>
        <taxon>Xenorhabdus</taxon>
    </lineage>
</organism>
<name>A0ABU4SHZ5_9GAMM</name>